<dbReference type="PANTHER" id="PTHR19134:SF449">
    <property type="entry name" value="TYROSINE-PROTEIN PHOSPHATASE 1"/>
    <property type="match status" value="1"/>
</dbReference>
<protein>
    <submittedName>
        <fullName evidence="3">Uncharacterized protein</fullName>
    </submittedName>
</protein>
<dbReference type="PRINTS" id="PR00700">
    <property type="entry name" value="PRTYPHPHTASE"/>
</dbReference>
<dbReference type="InterPro" id="IPR000387">
    <property type="entry name" value="Tyr_Pase_dom"/>
</dbReference>
<dbReference type="InterPro" id="IPR000242">
    <property type="entry name" value="PTP_cat"/>
</dbReference>
<dbReference type="PANTHER" id="PTHR19134">
    <property type="entry name" value="RECEPTOR-TYPE TYROSINE-PROTEIN PHOSPHATASE"/>
    <property type="match status" value="1"/>
</dbReference>
<dbReference type="PROSITE" id="PS50056">
    <property type="entry name" value="TYR_PHOSPHATASE_2"/>
    <property type="match status" value="1"/>
</dbReference>
<proteinExistence type="predicted"/>
<keyword evidence="4" id="KW-1185">Reference proteome</keyword>
<dbReference type="PROSITE" id="PS50055">
    <property type="entry name" value="TYR_PHOSPHATASE_PTP"/>
    <property type="match status" value="1"/>
</dbReference>
<evidence type="ECO:0000313" key="4">
    <source>
        <dbReference type="Proteomes" id="UP000593567"/>
    </source>
</evidence>
<evidence type="ECO:0000259" key="1">
    <source>
        <dbReference type="PROSITE" id="PS50055"/>
    </source>
</evidence>
<dbReference type="InterPro" id="IPR029021">
    <property type="entry name" value="Prot-tyrosine_phosphatase-like"/>
</dbReference>
<gene>
    <name evidence="3" type="ORF">EB796_020141</name>
</gene>
<reference evidence="3" key="1">
    <citation type="submission" date="2020-06" db="EMBL/GenBank/DDBJ databases">
        <title>Draft genome of Bugula neritina, a colonial animal packing powerful symbionts and potential medicines.</title>
        <authorList>
            <person name="Rayko M."/>
        </authorList>
    </citation>
    <scope>NUCLEOTIDE SEQUENCE [LARGE SCALE GENOMIC DNA]</scope>
    <source>
        <strain evidence="3">Kwan_BN1</strain>
    </source>
</reference>
<dbReference type="InterPro" id="IPR016130">
    <property type="entry name" value="Tyr_Pase_AS"/>
</dbReference>
<name>A0A7J7J6A2_BUGNE</name>
<evidence type="ECO:0000259" key="2">
    <source>
        <dbReference type="PROSITE" id="PS50056"/>
    </source>
</evidence>
<dbReference type="InterPro" id="IPR050348">
    <property type="entry name" value="Protein-Tyr_Phosphatase"/>
</dbReference>
<comment type="caution">
    <text evidence="3">The sequence shown here is derived from an EMBL/GenBank/DDBJ whole genome shotgun (WGS) entry which is preliminary data.</text>
</comment>
<dbReference type="Gene3D" id="3.90.190.10">
    <property type="entry name" value="Protein tyrosine phosphatase superfamily"/>
    <property type="match status" value="2"/>
</dbReference>
<dbReference type="SUPFAM" id="SSF52799">
    <property type="entry name" value="(Phosphotyrosine protein) phosphatases II"/>
    <property type="match status" value="2"/>
</dbReference>
<dbReference type="OrthoDB" id="9979034at2759"/>
<dbReference type="SMART" id="SM00404">
    <property type="entry name" value="PTPc_motif"/>
    <property type="match status" value="1"/>
</dbReference>
<dbReference type="InterPro" id="IPR003595">
    <property type="entry name" value="Tyr_Pase_cat"/>
</dbReference>
<evidence type="ECO:0000313" key="3">
    <source>
        <dbReference type="EMBL" id="KAF6021555.1"/>
    </source>
</evidence>
<dbReference type="AlphaFoldDB" id="A0A7J7J6A2"/>
<sequence>MDFYKPDYYKFIAAQGPKEGTAVDMWRLIHDTRANTIVMLTNLVENGKKKCWQYWPSKVSESIEFEDYTVTLLEEQVYALYIIKRQTTLFHYTKWYDHDIPSSAGLLSFRSRVRQHYGSSTTPIIVHCSAGVGRTGTYIALENLIDEAHDKRNHHKTVDVFACVNRLRHQRTLMVQTADQYAFLYDMVSEALSCGDTVIPAGNFSQQIRQWRVDEAPYWPTEVGGVITVSDISIINMKTQGFAEAITETTLEVQVSRTEQKHRVTLLEVKLKGQQLPTSQQLVVACQKSEKFATSDGSKVTVQCRNGSRVSGIFIIAMNLYLRTRIEHDIDIVLEVKLAREGRYNSYLVWNSLKPCMTL</sequence>
<dbReference type="CDD" id="cd00047">
    <property type="entry name" value="PTPc"/>
    <property type="match status" value="1"/>
</dbReference>
<dbReference type="Proteomes" id="UP000593567">
    <property type="component" value="Unassembled WGS sequence"/>
</dbReference>
<organism evidence="3 4">
    <name type="scientific">Bugula neritina</name>
    <name type="common">Brown bryozoan</name>
    <name type="synonym">Sertularia neritina</name>
    <dbReference type="NCBI Taxonomy" id="10212"/>
    <lineage>
        <taxon>Eukaryota</taxon>
        <taxon>Metazoa</taxon>
        <taxon>Spiralia</taxon>
        <taxon>Lophotrochozoa</taxon>
        <taxon>Bryozoa</taxon>
        <taxon>Gymnolaemata</taxon>
        <taxon>Cheilostomatida</taxon>
        <taxon>Flustrina</taxon>
        <taxon>Buguloidea</taxon>
        <taxon>Bugulidae</taxon>
        <taxon>Bugula</taxon>
    </lineage>
</organism>
<dbReference type="EMBL" id="VXIV02003009">
    <property type="protein sequence ID" value="KAF6021555.1"/>
    <property type="molecule type" value="Genomic_DNA"/>
</dbReference>
<dbReference type="PROSITE" id="PS00383">
    <property type="entry name" value="TYR_PHOSPHATASE_1"/>
    <property type="match status" value="1"/>
</dbReference>
<dbReference type="SMART" id="SM00194">
    <property type="entry name" value="PTPc"/>
    <property type="match status" value="1"/>
</dbReference>
<dbReference type="Pfam" id="PF00102">
    <property type="entry name" value="Y_phosphatase"/>
    <property type="match status" value="2"/>
</dbReference>
<feature type="domain" description="Tyrosine-protein phosphatase" evidence="1">
    <location>
        <begin position="1"/>
        <end position="191"/>
    </location>
</feature>
<dbReference type="GO" id="GO:0004725">
    <property type="term" value="F:protein tyrosine phosphatase activity"/>
    <property type="evidence" value="ECO:0007669"/>
    <property type="project" value="InterPro"/>
</dbReference>
<accession>A0A7J7J6A2</accession>
<feature type="domain" description="Tyrosine specific protein phosphatases" evidence="2">
    <location>
        <begin position="107"/>
        <end position="182"/>
    </location>
</feature>